<accession>A0A520KWE4</accession>
<dbReference type="GO" id="GO:0005524">
    <property type="term" value="F:ATP binding"/>
    <property type="evidence" value="ECO:0007669"/>
    <property type="project" value="UniProtKB-UniRule"/>
</dbReference>
<dbReference type="EMBL" id="RXIL01000091">
    <property type="protein sequence ID" value="RZN68957.1"/>
    <property type="molecule type" value="Genomic_DNA"/>
</dbReference>
<dbReference type="Pfam" id="PF02457">
    <property type="entry name" value="DAC"/>
    <property type="match status" value="1"/>
</dbReference>
<comment type="cofactor">
    <cofactor evidence="6">
        <name>Mn(2+)</name>
        <dbReference type="ChEBI" id="CHEBI:29035"/>
    </cofactor>
</comment>
<feature type="domain" description="DAC" evidence="7">
    <location>
        <begin position="115"/>
        <end position="271"/>
    </location>
</feature>
<keyword evidence="5 6" id="KW-0067">ATP-binding</keyword>
<dbReference type="Pfam" id="PF19294">
    <property type="entry name" value="DACZ_N"/>
    <property type="match status" value="1"/>
</dbReference>
<dbReference type="AlphaFoldDB" id="A0A520KWE4"/>
<dbReference type="Proteomes" id="UP000320766">
    <property type="component" value="Unassembled WGS sequence"/>
</dbReference>
<keyword evidence="2 6" id="KW-0808">Transferase</keyword>
<dbReference type="InterPro" id="IPR050338">
    <property type="entry name" value="DisA"/>
</dbReference>
<dbReference type="GO" id="GO:0030145">
    <property type="term" value="F:manganese ion binding"/>
    <property type="evidence" value="ECO:0007669"/>
    <property type="project" value="UniProtKB-UniRule"/>
</dbReference>
<evidence type="ECO:0000256" key="3">
    <source>
        <dbReference type="ARBA" id="ARBA00022695"/>
    </source>
</evidence>
<comment type="similarity">
    <text evidence="6">Belongs to the adenylate cyclase family. DacZ subfamily.</text>
</comment>
<dbReference type="HAMAP" id="MF_00840">
    <property type="entry name" value="DacZ"/>
    <property type="match status" value="1"/>
</dbReference>
<comment type="catalytic activity">
    <reaction evidence="1 6">
        <text>2 ATP = 3',3'-c-di-AMP + 2 diphosphate</text>
        <dbReference type="Rhea" id="RHEA:35655"/>
        <dbReference type="ChEBI" id="CHEBI:30616"/>
        <dbReference type="ChEBI" id="CHEBI:33019"/>
        <dbReference type="ChEBI" id="CHEBI:71500"/>
        <dbReference type="EC" id="2.7.7.85"/>
    </reaction>
</comment>
<evidence type="ECO:0000259" key="7">
    <source>
        <dbReference type="PROSITE" id="PS51794"/>
    </source>
</evidence>
<dbReference type="InterPro" id="IPR003390">
    <property type="entry name" value="DNA_integrity_scan_DisA_N"/>
</dbReference>
<dbReference type="PROSITE" id="PS51794">
    <property type="entry name" value="DAC"/>
    <property type="match status" value="1"/>
</dbReference>
<gene>
    <name evidence="6" type="primary">dacZ</name>
    <name evidence="8" type="ORF">EF807_05190</name>
</gene>
<comment type="caution">
    <text evidence="8">The sequence shown here is derived from an EMBL/GenBank/DDBJ whole genome shotgun (WGS) entry which is preliminary data.</text>
</comment>
<evidence type="ECO:0000313" key="9">
    <source>
        <dbReference type="Proteomes" id="UP000320766"/>
    </source>
</evidence>
<proteinExistence type="inferred from homology"/>
<dbReference type="GO" id="GO:0106408">
    <property type="term" value="F:diadenylate cyclase activity"/>
    <property type="evidence" value="ECO:0007669"/>
    <property type="project" value="UniProtKB-EC"/>
</dbReference>
<protein>
    <recommendedName>
        <fullName evidence="6">Diadenylate cyclase</fullName>
        <shortName evidence="6">DAC</shortName>
        <ecNumber evidence="6">2.7.7.85</ecNumber>
    </recommendedName>
    <alternativeName>
        <fullName evidence="6">Cyclic-di-AMP synthase</fullName>
        <shortName evidence="6">c-di-AMP synthase</shortName>
    </alternativeName>
</protein>
<dbReference type="InterPro" id="IPR045586">
    <property type="entry name" value="DacZ_N"/>
</dbReference>
<name>A0A520KWE4_9EURY</name>
<reference evidence="8 9" key="1">
    <citation type="journal article" date="2019" name="Nat. Microbiol.">
        <title>Wide diversity of methane and short-chain alkane metabolisms in uncultured archaea.</title>
        <authorList>
            <person name="Borrel G."/>
            <person name="Adam P.S."/>
            <person name="McKay L.J."/>
            <person name="Chen L.X."/>
            <person name="Sierra-Garcia I.N."/>
            <person name="Sieber C.M."/>
            <person name="Letourneur Q."/>
            <person name="Ghozlane A."/>
            <person name="Andersen G.L."/>
            <person name="Li W.J."/>
            <person name="Hallam S.J."/>
            <person name="Muyzer G."/>
            <person name="de Oliveira V.M."/>
            <person name="Inskeep W.P."/>
            <person name="Banfield J.F."/>
            <person name="Gribaldo S."/>
        </authorList>
    </citation>
    <scope>NUCLEOTIDE SEQUENCE [LARGE SCALE GENOMIC DNA]</scope>
    <source>
        <strain evidence="8">NM1b</strain>
    </source>
</reference>
<sequence>MGRMGMEEALKGIINSEGIKNTLFFIDGEEDLKFLECLKMEGKVVVGYEDLDVKHSPFLKLPFNIEDREEAINFAVWDCLEKGILNGEEKILCVFKTGSDVFNTLLFLDVSNVPKSKIYDLLKVDGADADVISYVVDLAMELGWEGIKGESVGAIFIVGDSTRVMKFSRPISYNPFDKNYVNIKDTGIRSMIKEFAELDGAFVISGKGEMIAAYRYLDVSTEGIEIPKGLGARHIAAAAITKNTRAIAIVLSETDEKVRIFKGGKILTEIG</sequence>
<evidence type="ECO:0000313" key="8">
    <source>
        <dbReference type="EMBL" id="RZN68957.1"/>
    </source>
</evidence>
<keyword evidence="4 6" id="KW-0547">Nucleotide-binding</keyword>
<evidence type="ECO:0000256" key="2">
    <source>
        <dbReference type="ARBA" id="ARBA00022679"/>
    </source>
</evidence>
<dbReference type="SUPFAM" id="SSF143597">
    <property type="entry name" value="YojJ-like"/>
    <property type="match status" value="1"/>
</dbReference>
<evidence type="ECO:0000256" key="6">
    <source>
        <dbReference type="HAMAP-Rule" id="MF_00840"/>
    </source>
</evidence>
<keyword evidence="6" id="KW-0464">Manganese</keyword>
<dbReference type="PANTHER" id="PTHR34185">
    <property type="entry name" value="DIADENYLATE CYCLASE"/>
    <property type="match status" value="1"/>
</dbReference>
<evidence type="ECO:0000256" key="4">
    <source>
        <dbReference type="ARBA" id="ARBA00022741"/>
    </source>
</evidence>
<dbReference type="InterPro" id="IPR014499">
    <property type="entry name" value="DAC_DacZ"/>
</dbReference>
<keyword evidence="3 6" id="KW-0548">Nucleotidyltransferase</keyword>
<evidence type="ECO:0000256" key="1">
    <source>
        <dbReference type="ARBA" id="ARBA00000877"/>
    </source>
</evidence>
<dbReference type="PANTHER" id="PTHR34185:SF1">
    <property type="entry name" value="DIADENYLATE CYCLASE"/>
    <property type="match status" value="1"/>
</dbReference>
<organism evidence="8 9">
    <name type="scientific">Candidatus Methanolliviera hydrocarbonicum</name>
    <dbReference type="NCBI Taxonomy" id="2491085"/>
    <lineage>
        <taxon>Archaea</taxon>
        <taxon>Methanobacteriati</taxon>
        <taxon>Methanobacteriota</taxon>
        <taxon>Candidatus Methanoliparia</taxon>
        <taxon>Candidatus Methanoliparales</taxon>
        <taxon>Candidatus Methanollivieraceae</taxon>
        <taxon>Candidatus Methanolliviera</taxon>
    </lineage>
</organism>
<dbReference type="Gene3D" id="3.40.1700.10">
    <property type="entry name" value="DNA integrity scanning protein, DisA, N-terminal domain"/>
    <property type="match status" value="1"/>
</dbReference>
<dbReference type="EC" id="2.7.7.85" evidence="6"/>
<dbReference type="GO" id="GO:0004016">
    <property type="term" value="F:adenylate cyclase activity"/>
    <property type="evidence" value="ECO:0007669"/>
    <property type="project" value="UniProtKB-UniRule"/>
</dbReference>
<comment type="function">
    <text evidence="6">Diadenylate cyclase that catalyzes the condensation of 2 ATP molecules into cyclic di-AMP (c-di-AMP). c-di-AMP is a second messenger for intracellular signal transduction involved in the control of important regulatory processes such as osmoregulation.</text>
</comment>
<dbReference type="InterPro" id="IPR036888">
    <property type="entry name" value="DNA_integrity_DisA_N_sf"/>
</dbReference>
<evidence type="ECO:0000256" key="5">
    <source>
        <dbReference type="ARBA" id="ARBA00022840"/>
    </source>
</evidence>